<dbReference type="PANTHER" id="PTHR30489:SF0">
    <property type="entry name" value="LIPOPROTEIN-RELEASING SYSTEM TRANSMEMBRANE PROTEIN LOLE"/>
    <property type="match status" value="1"/>
</dbReference>
<dbReference type="InterPro" id="IPR051447">
    <property type="entry name" value="Lipoprotein-release_system"/>
</dbReference>
<dbReference type="InterPro" id="IPR003838">
    <property type="entry name" value="ABC3_permease_C"/>
</dbReference>
<dbReference type="PATRIC" id="fig|589873.4.peg.1872"/>
<gene>
    <name evidence="11" type="ORF">EP13_08460</name>
</gene>
<evidence type="ECO:0000259" key="10">
    <source>
        <dbReference type="Pfam" id="PF12704"/>
    </source>
</evidence>
<evidence type="ECO:0000313" key="11">
    <source>
        <dbReference type="EMBL" id="AIF98710.1"/>
    </source>
</evidence>
<dbReference type="GO" id="GO:0051301">
    <property type="term" value="P:cell division"/>
    <property type="evidence" value="ECO:0007669"/>
    <property type="project" value="UniProtKB-KW"/>
</dbReference>
<feature type="domain" description="ABC3 transporter permease C-terminal" evidence="9">
    <location>
        <begin position="271"/>
        <end position="404"/>
    </location>
</feature>
<protein>
    <submittedName>
        <fullName evidence="11">Cell division protein FtsX</fullName>
    </submittedName>
</protein>
<evidence type="ECO:0000256" key="8">
    <source>
        <dbReference type="SAM" id="Phobius"/>
    </source>
</evidence>
<dbReference type="GO" id="GO:0044874">
    <property type="term" value="P:lipoprotein localization to outer membrane"/>
    <property type="evidence" value="ECO:0007669"/>
    <property type="project" value="TreeGrafter"/>
</dbReference>
<dbReference type="KEGG" id="aal:EP13_08460"/>
<dbReference type="GeneID" id="78254945"/>
<dbReference type="OrthoDB" id="9808461at2"/>
<dbReference type="GO" id="GO:0098797">
    <property type="term" value="C:plasma membrane protein complex"/>
    <property type="evidence" value="ECO:0007669"/>
    <property type="project" value="TreeGrafter"/>
</dbReference>
<keyword evidence="5 8" id="KW-0812">Transmembrane</keyword>
<keyword evidence="6 8" id="KW-1133">Transmembrane helix</keyword>
<feature type="transmembrane region" description="Helical" evidence="8">
    <location>
        <begin position="372"/>
        <end position="394"/>
    </location>
</feature>
<dbReference type="InterPro" id="IPR025857">
    <property type="entry name" value="MacB_PCD"/>
</dbReference>
<dbReference type="RefSeq" id="WP_044056874.1">
    <property type="nucleotide sequence ID" value="NZ_CBCSKJ010000001.1"/>
</dbReference>
<dbReference type="NCBIfam" id="TIGR02212">
    <property type="entry name" value="lolCE"/>
    <property type="match status" value="1"/>
</dbReference>
<proteinExistence type="inferred from homology"/>
<reference evidence="11 12" key="1">
    <citation type="submission" date="2014-06" db="EMBL/GenBank/DDBJ databases">
        <title>Genomes of Alteromonas australica, a world apart.</title>
        <authorList>
            <person name="Gonzaga A."/>
            <person name="Lopez-Perez M."/>
            <person name="Rodriguez-Valera F."/>
        </authorList>
    </citation>
    <scope>NUCLEOTIDE SEQUENCE [LARGE SCALE GENOMIC DNA]</scope>
    <source>
        <strain evidence="11 12">H 17</strain>
    </source>
</reference>
<feature type="transmembrane region" description="Helical" evidence="8">
    <location>
        <begin position="320"/>
        <end position="339"/>
    </location>
</feature>
<evidence type="ECO:0000256" key="2">
    <source>
        <dbReference type="ARBA" id="ARBA00005236"/>
    </source>
</evidence>
<keyword evidence="4" id="KW-1003">Cell membrane</keyword>
<evidence type="ECO:0000256" key="5">
    <source>
        <dbReference type="ARBA" id="ARBA00022692"/>
    </source>
</evidence>
<name>A0A075P1B8_9ALTE</name>
<keyword evidence="11" id="KW-0132">Cell division</keyword>
<comment type="subcellular location">
    <subcellularLocation>
        <location evidence="1">Cell membrane</location>
        <topology evidence="1">Multi-pass membrane protein</topology>
    </subcellularLocation>
</comment>
<dbReference type="EMBL" id="CP008849">
    <property type="protein sequence ID" value="AIF98710.1"/>
    <property type="molecule type" value="Genomic_DNA"/>
</dbReference>
<dbReference type="PANTHER" id="PTHR30489">
    <property type="entry name" value="LIPOPROTEIN-RELEASING SYSTEM TRANSMEMBRANE PROTEIN LOLE"/>
    <property type="match status" value="1"/>
</dbReference>
<accession>A0A075P1B8</accession>
<dbReference type="eggNOG" id="COG4591">
    <property type="taxonomic scope" value="Bacteria"/>
</dbReference>
<evidence type="ECO:0000256" key="6">
    <source>
        <dbReference type="ARBA" id="ARBA00022989"/>
    </source>
</evidence>
<comment type="similarity">
    <text evidence="2">Belongs to the ABC-4 integral membrane protein family. LolC/E subfamily.</text>
</comment>
<evidence type="ECO:0000256" key="4">
    <source>
        <dbReference type="ARBA" id="ARBA00022475"/>
    </source>
</evidence>
<organism evidence="11 12">
    <name type="scientific">Alteromonas australica</name>
    <dbReference type="NCBI Taxonomy" id="589873"/>
    <lineage>
        <taxon>Bacteria</taxon>
        <taxon>Pseudomonadati</taxon>
        <taxon>Pseudomonadota</taxon>
        <taxon>Gammaproteobacteria</taxon>
        <taxon>Alteromonadales</taxon>
        <taxon>Alteromonadaceae</taxon>
        <taxon>Alteromonas/Salinimonas group</taxon>
        <taxon>Alteromonas</taxon>
    </lineage>
</organism>
<evidence type="ECO:0000256" key="1">
    <source>
        <dbReference type="ARBA" id="ARBA00004651"/>
    </source>
</evidence>
<feature type="domain" description="MacB-like periplasmic core" evidence="10">
    <location>
        <begin position="28"/>
        <end position="191"/>
    </location>
</feature>
<sequence>MKLAWQLARRFRHAKTQNRFISFISLSSTFGIGLGCFVLIILLSVMNGFERELTHRILSVVAHGELYSVDSTGIENLDAQLYRLNDDPRVESVVPYTELTGMLQFKGELKAVSLTGIDVNNDPSAFKQQVSEDSWRAFQGNKDGVLVGKGIANKLGISKGDAVQALIPVTHADLRFSAPTTVTLIVAGVISVGGELDNHIGVMHLAKASSAAGLTGKAMGLRFRLYDPFSAYSTMRDIGYSYPQAVYMSDWTRTQGHLYKDIQLVRTVVYIALVLVIAVACFNIVSSLVMAVKEKQASIAILKTMGASDSLIRQTFMLQGALNGLVGMSVGVGLAVIIAPNLSAIVKSVETALGISLLSGDIYFIDFLPSQLHWADVGVTIVVALTLSVLATLYPAHKAAKISPAESLH</sequence>
<evidence type="ECO:0000313" key="12">
    <source>
        <dbReference type="Proteomes" id="UP000056090"/>
    </source>
</evidence>
<dbReference type="Pfam" id="PF02687">
    <property type="entry name" value="FtsX"/>
    <property type="match status" value="1"/>
</dbReference>
<evidence type="ECO:0000259" key="9">
    <source>
        <dbReference type="Pfam" id="PF02687"/>
    </source>
</evidence>
<dbReference type="Pfam" id="PF12704">
    <property type="entry name" value="MacB_PCD"/>
    <property type="match status" value="1"/>
</dbReference>
<evidence type="ECO:0000256" key="3">
    <source>
        <dbReference type="ARBA" id="ARBA00022448"/>
    </source>
</evidence>
<keyword evidence="11" id="KW-0131">Cell cycle</keyword>
<dbReference type="GO" id="GO:0042953">
    <property type="term" value="P:lipoprotein transport"/>
    <property type="evidence" value="ECO:0007669"/>
    <property type="project" value="InterPro"/>
</dbReference>
<keyword evidence="12" id="KW-1185">Reference proteome</keyword>
<feature type="transmembrane region" description="Helical" evidence="8">
    <location>
        <begin position="20"/>
        <end position="46"/>
    </location>
</feature>
<keyword evidence="7 8" id="KW-0472">Membrane</keyword>
<dbReference type="InterPro" id="IPR011925">
    <property type="entry name" value="LolCE_TM"/>
</dbReference>
<feature type="transmembrane region" description="Helical" evidence="8">
    <location>
        <begin position="268"/>
        <end position="292"/>
    </location>
</feature>
<dbReference type="Proteomes" id="UP000056090">
    <property type="component" value="Chromosome"/>
</dbReference>
<evidence type="ECO:0000256" key="7">
    <source>
        <dbReference type="ARBA" id="ARBA00023136"/>
    </source>
</evidence>
<keyword evidence="3" id="KW-0813">Transport</keyword>
<dbReference type="AlphaFoldDB" id="A0A075P1B8"/>
<dbReference type="KEGG" id="aaus:EP12_08640"/>